<dbReference type="InParanoid" id="B8E207"/>
<dbReference type="InterPro" id="IPR006674">
    <property type="entry name" value="HD_domain"/>
</dbReference>
<dbReference type="PANTHER" id="PTHR43155:SF2">
    <property type="entry name" value="CYCLIC DI-GMP PHOSPHODIESTERASE PA4108"/>
    <property type="match status" value="1"/>
</dbReference>
<dbReference type="PANTHER" id="PTHR43155">
    <property type="entry name" value="CYCLIC DI-GMP PHOSPHODIESTERASE PA4108-RELATED"/>
    <property type="match status" value="1"/>
</dbReference>
<dbReference type="Proteomes" id="UP000007719">
    <property type="component" value="Chromosome"/>
</dbReference>
<reference evidence="4" key="1">
    <citation type="journal article" date="2016" name="Front. Microbiol.">
        <title>The complete genome sequence of hyperthermophile Dictyoglomus turgidum DSM 6724 reveals a specialized carbohydrate fermentor.</title>
        <authorList>
            <person name="Brumm P.J."/>
            <person name="Gowda K."/>
            <person name="Robb F.T."/>
            <person name="Mead D.A."/>
        </authorList>
    </citation>
    <scope>NUCLEOTIDE SEQUENCE [LARGE SCALE GENOMIC DNA]</scope>
    <source>
        <strain evidence="4">DSM 6724 / Z-1310</strain>
    </source>
</reference>
<dbReference type="EMBL" id="CP001251">
    <property type="protein sequence ID" value="ACK41790.1"/>
    <property type="molecule type" value="Genomic_DNA"/>
</dbReference>
<dbReference type="InterPro" id="IPR006675">
    <property type="entry name" value="HDIG_dom"/>
</dbReference>
<dbReference type="RefSeq" id="WP_012582875.1">
    <property type="nucleotide sequence ID" value="NC_011661.1"/>
</dbReference>
<dbReference type="NCBIfam" id="TIGR00277">
    <property type="entry name" value="HDIG"/>
    <property type="match status" value="1"/>
</dbReference>
<dbReference type="PATRIC" id="fig|515635.4.peg.526"/>
<dbReference type="SUPFAM" id="SSF109604">
    <property type="entry name" value="HD-domain/PDEase-like"/>
    <property type="match status" value="1"/>
</dbReference>
<dbReference type="CDD" id="cd00077">
    <property type="entry name" value="HDc"/>
    <property type="match status" value="1"/>
</dbReference>
<dbReference type="AlphaFoldDB" id="B8E207"/>
<dbReference type="OrthoDB" id="9798833at2"/>
<dbReference type="PROSITE" id="PS51831">
    <property type="entry name" value="HD"/>
    <property type="match status" value="1"/>
</dbReference>
<dbReference type="InterPro" id="IPR003607">
    <property type="entry name" value="HD/PDEase_dom"/>
</dbReference>
<dbReference type="KEGG" id="dtu:Dtur_0497"/>
<evidence type="ECO:0000313" key="4">
    <source>
        <dbReference type="Proteomes" id="UP000007719"/>
    </source>
</evidence>
<dbReference type="STRING" id="515635.Dtur_0497"/>
<accession>B8E207</accession>
<protein>
    <submittedName>
        <fullName evidence="3">Metal dependent phosphohydrolase</fullName>
    </submittedName>
</protein>
<gene>
    <name evidence="3" type="ordered locus">Dtur_0497</name>
</gene>
<dbReference type="InterPro" id="IPR037522">
    <property type="entry name" value="HD_GYP_dom"/>
</dbReference>
<dbReference type="Gene3D" id="1.10.3210.10">
    <property type="entry name" value="Hypothetical protein af1432"/>
    <property type="match status" value="1"/>
</dbReference>
<dbReference type="PROSITE" id="PS51832">
    <property type="entry name" value="HD_GYP"/>
    <property type="match status" value="1"/>
</dbReference>
<evidence type="ECO:0000259" key="1">
    <source>
        <dbReference type="PROSITE" id="PS51831"/>
    </source>
</evidence>
<evidence type="ECO:0000259" key="2">
    <source>
        <dbReference type="PROSITE" id="PS51832"/>
    </source>
</evidence>
<evidence type="ECO:0000313" key="3">
    <source>
        <dbReference type="EMBL" id="ACK41790.1"/>
    </source>
</evidence>
<feature type="domain" description="HD-GYP" evidence="2">
    <location>
        <begin position="198"/>
        <end position="389"/>
    </location>
</feature>
<dbReference type="SMART" id="SM00471">
    <property type="entry name" value="HDc"/>
    <property type="match status" value="1"/>
</dbReference>
<dbReference type="HOGENOM" id="CLU_000445_92_13_0"/>
<dbReference type="Pfam" id="PF13487">
    <property type="entry name" value="HD_5"/>
    <property type="match status" value="1"/>
</dbReference>
<sequence length="389" mass="45550">MDRNFYTFYSPLQSEEEFRILKDLSEDLSYVIYSLRVREEKEKINKAYETIFKISPIGLIEVDLSEIKNFMKELLNEKLDFPSEEEFLQFFEEFMKKLRIIRMNEEVYKIFEIEDRTDAEKNRVGFIKNNLEILKENLFYISLPPLLYEREITIYTLKKNKKTLKIRAVPFPGCEEEPSHVILVIMDITEEKESIQKINRLLNQVVETLAEIVEKRDPYTAGHQKRVAKLAFFIGKEMGLSEEKLKGLYMAGLLHDIGKIAVPTDILNKPGKLDPIEFELIKKHPEVGYEILKNIEFPYPVAEIVLEHHERINGSGYPKGLKDGDILIEARILAVSDVVEAMSSHRPYRPAFPLETALREISEKKGILYDEEVVDACIKLFKEKNFRFE</sequence>
<keyword evidence="4" id="KW-1185">Reference proteome</keyword>
<name>B8E207_DICTD</name>
<proteinExistence type="predicted"/>
<feature type="domain" description="HD" evidence="1">
    <location>
        <begin position="220"/>
        <end position="342"/>
    </location>
</feature>
<organism evidence="3 4">
    <name type="scientific">Dictyoglomus turgidum (strain DSM 6724 / Z-1310)</name>
    <dbReference type="NCBI Taxonomy" id="515635"/>
    <lineage>
        <taxon>Bacteria</taxon>
        <taxon>Pseudomonadati</taxon>
        <taxon>Dictyoglomota</taxon>
        <taxon>Dictyoglomia</taxon>
        <taxon>Dictyoglomales</taxon>
        <taxon>Dictyoglomaceae</taxon>
        <taxon>Dictyoglomus</taxon>
    </lineage>
</organism>
<dbReference type="EnsemblBacteria" id="ACK41790">
    <property type="protein sequence ID" value="ACK41790"/>
    <property type="gene ID" value="Dtur_0497"/>
</dbReference>
<dbReference type="eggNOG" id="COG2206">
    <property type="taxonomic scope" value="Bacteria"/>
</dbReference>